<gene>
    <name evidence="1" type="ordered locus">cce_4768</name>
</gene>
<dbReference type="Proteomes" id="UP000001203">
    <property type="component" value="Chromosome linear"/>
</dbReference>
<sequence>MVTNNLTTTQQRQIEGSLLSLKSKIHEAAEILKEEIEDVEVPLKTEAIALVIYDWLEEKLEDIDWHYQQSSTLQNAIFKLALEEERKQDNYRN</sequence>
<proteinExistence type="predicted"/>
<organism evidence="1 2">
    <name type="scientific">Crocosphaera subtropica (strain ATCC 51142 / BH68)</name>
    <name type="common">Cyanothece sp. (strain ATCC 51142)</name>
    <dbReference type="NCBI Taxonomy" id="43989"/>
    <lineage>
        <taxon>Bacteria</taxon>
        <taxon>Bacillati</taxon>
        <taxon>Cyanobacteriota</taxon>
        <taxon>Cyanophyceae</taxon>
        <taxon>Oscillatoriophycideae</taxon>
        <taxon>Chroococcales</taxon>
        <taxon>Aphanothecaceae</taxon>
        <taxon>Crocosphaera</taxon>
        <taxon>Crocosphaera subtropica</taxon>
    </lineage>
</organism>
<dbReference type="KEGG" id="cyt:cce_4768"/>
<reference evidence="1 2" key="1">
    <citation type="journal article" date="2008" name="Proc. Natl. Acad. Sci. U.S.A.">
        <title>The genome of Cyanothece 51142, a unicellular diazotrophic cyanobacterium important in the marine nitrogen cycle.</title>
        <authorList>
            <person name="Welsh E.A."/>
            <person name="Liberton M."/>
            <person name="Stoeckel J."/>
            <person name="Loh T."/>
            <person name="Elvitigala T."/>
            <person name="Wang C."/>
            <person name="Wollam A."/>
            <person name="Fulton R.S."/>
            <person name="Clifton S.W."/>
            <person name="Jacobs J.M."/>
            <person name="Aurora R."/>
            <person name="Ghosh B.K."/>
            <person name="Sherman L.A."/>
            <person name="Smith R.D."/>
            <person name="Wilson R.K."/>
            <person name="Pakrasi H.B."/>
        </authorList>
    </citation>
    <scope>NUCLEOTIDE SEQUENCE [LARGE SCALE GENOMIC DNA]</scope>
    <source>
        <strain evidence="2">ATCC 51142 / BH68</strain>
    </source>
</reference>
<dbReference type="EMBL" id="CP000807">
    <property type="protein sequence ID" value="ACB54116.1"/>
    <property type="molecule type" value="Genomic_DNA"/>
</dbReference>
<dbReference type="STRING" id="43989.cce_4768"/>
<dbReference type="HOGENOM" id="CLU_2394795_0_0_3"/>
<dbReference type="AlphaFoldDB" id="B1X1V5"/>
<evidence type="ECO:0000313" key="2">
    <source>
        <dbReference type="Proteomes" id="UP000001203"/>
    </source>
</evidence>
<accession>B1X1V5</accession>
<dbReference type="RefSeq" id="WP_009547931.1">
    <property type="nucleotide sequence ID" value="NC_010547.1"/>
</dbReference>
<protein>
    <submittedName>
        <fullName evidence="1">Uncharacterized protein</fullName>
    </submittedName>
</protein>
<name>B1X1V5_CROS5</name>
<evidence type="ECO:0000313" key="1">
    <source>
        <dbReference type="EMBL" id="ACB54116.1"/>
    </source>
</evidence>
<keyword evidence="2" id="KW-1185">Reference proteome</keyword>